<accession>A0A2G5V9J5</accession>
<dbReference type="OrthoDB" id="5895952at2759"/>
<reference evidence="3" key="1">
    <citation type="submission" date="2017-10" db="EMBL/GenBank/DDBJ databases">
        <title>Rapid genome shrinkage in a self-fertile nematode reveals novel sperm competition proteins.</title>
        <authorList>
            <person name="Yin D."/>
            <person name="Schwarz E.M."/>
            <person name="Thomas C.G."/>
            <person name="Felde R.L."/>
            <person name="Korf I.F."/>
            <person name="Cutter A.D."/>
            <person name="Schartner C.M."/>
            <person name="Ralston E.J."/>
            <person name="Meyer B.J."/>
            <person name="Haag E.S."/>
        </authorList>
    </citation>
    <scope>NUCLEOTIDE SEQUENCE [LARGE SCALE GENOMIC DNA]</scope>
    <source>
        <strain evidence="3">JU1422</strain>
    </source>
</reference>
<evidence type="ECO:0000313" key="2">
    <source>
        <dbReference type="EMBL" id="PIC48387.1"/>
    </source>
</evidence>
<feature type="compositionally biased region" description="Basic and acidic residues" evidence="1">
    <location>
        <begin position="41"/>
        <end position="53"/>
    </location>
</feature>
<evidence type="ECO:0000256" key="1">
    <source>
        <dbReference type="SAM" id="MobiDB-lite"/>
    </source>
</evidence>
<feature type="compositionally biased region" description="Low complexity" evidence="1">
    <location>
        <begin position="488"/>
        <end position="510"/>
    </location>
</feature>
<feature type="region of interest" description="Disordered" evidence="1">
    <location>
        <begin position="478"/>
        <end position="526"/>
    </location>
</feature>
<comment type="caution">
    <text evidence="2">The sequence shown here is derived from an EMBL/GenBank/DDBJ whole genome shotgun (WGS) entry which is preliminary data.</text>
</comment>
<proteinExistence type="predicted"/>
<sequence length="759" mass="84300">MSGNGVPPHNWFNQGNGAPPAQQNQFMPYPPYAVPYGFAPGDERTEARNRGDPRAYMNPGYGPQAPHPQAHHHYHHFETPHMHQQNFGYQGAAQAIHPILHTELAQIQVLQGQLMEAREERRQLEKTFEKSQTAHKKRIEERKRIYQEQLDEAGRVFEMAEEVKKEQELREEKARKRIKTEPIDDDDGYGLGPSHQASGSSEPCLQGSGSSSGCQEHHLEDQTGPSPDSEQDFPENDQPQGSSGASEYRQISADSLVGLLTNHEALDLLFNLQSSGRPTLELDMDDQPHGSNGQEAPEYHQLSPNAWIRQLASNHEALDLHFNLQSSGSEQNMLNNDQPQASNGQEASEDRQISPYALIRQQTLDIQHGAPDVHADYPEANVGAPEYNHPVVGGYPNDIANDGTEAGDALDDHLQPADHRVHSPEADAPEADDLSALLLGQQNDIAGGPPVADEDPEDVLQQPALRDHSPEAIATEAREAREAREAQEAPGAPEALQASEAAAPSALPQARRVRSRPPTTPWVPHATTIPQTKEDFKKYNAARRAFAKTMVVPAPLDPTTEEYRQLLQEAKDHRAHTLVAGDIKLPFLECLYDAGNGSIPQSVSQPPKAHQLYMVFEMFDDNPPTRAQITARWKQMEAAGNEEYFEWVVRAAKLHDEHLIQMSKGYVCVKPRAKSQDEPGAELSDSMSIISEVGQLAPMVDFRESDVKMELDNEEHTQKDLEDKDSESEIMSDDEILLNPLQMFAEVAGKVAREEGLPY</sequence>
<dbReference type="AlphaFoldDB" id="A0A2G5V9J5"/>
<feature type="region of interest" description="Disordered" evidence="1">
    <location>
        <begin position="162"/>
        <end position="247"/>
    </location>
</feature>
<gene>
    <name evidence="2" type="primary">Cnig_chr_II.g7375</name>
    <name evidence="2" type="ORF">B9Z55_007375</name>
</gene>
<organism evidence="2 3">
    <name type="scientific">Caenorhabditis nigoni</name>
    <dbReference type="NCBI Taxonomy" id="1611254"/>
    <lineage>
        <taxon>Eukaryota</taxon>
        <taxon>Metazoa</taxon>
        <taxon>Ecdysozoa</taxon>
        <taxon>Nematoda</taxon>
        <taxon>Chromadorea</taxon>
        <taxon>Rhabditida</taxon>
        <taxon>Rhabditina</taxon>
        <taxon>Rhabditomorpha</taxon>
        <taxon>Rhabditoidea</taxon>
        <taxon>Rhabditidae</taxon>
        <taxon>Peloderinae</taxon>
        <taxon>Caenorhabditis</taxon>
    </lineage>
</organism>
<name>A0A2G5V9J5_9PELO</name>
<keyword evidence="3" id="KW-1185">Reference proteome</keyword>
<dbReference type="Proteomes" id="UP000230233">
    <property type="component" value="Chromosome II"/>
</dbReference>
<feature type="compositionally biased region" description="Polar residues" evidence="1">
    <location>
        <begin position="11"/>
        <end position="26"/>
    </location>
</feature>
<feature type="compositionally biased region" description="Basic and acidic residues" evidence="1">
    <location>
        <begin position="478"/>
        <end position="487"/>
    </location>
</feature>
<evidence type="ECO:0000313" key="3">
    <source>
        <dbReference type="Proteomes" id="UP000230233"/>
    </source>
</evidence>
<feature type="compositionally biased region" description="Basic and acidic residues" evidence="1">
    <location>
        <begin position="162"/>
        <end position="182"/>
    </location>
</feature>
<dbReference type="EMBL" id="PDUG01000002">
    <property type="protein sequence ID" value="PIC48387.1"/>
    <property type="molecule type" value="Genomic_DNA"/>
</dbReference>
<feature type="region of interest" description="Disordered" evidence="1">
    <location>
        <begin position="328"/>
        <end position="351"/>
    </location>
</feature>
<protein>
    <submittedName>
        <fullName evidence="2">Uncharacterized protein</fullName>
    </submittedName>
</protein>
<feature type="region of interest" description="Disordered" evidence="1">
    <location>
        <begin position="279"/>
        <end position="298"/>
    </location>
</feature>
<feature type="region of interest" description="Disordered" evidence="1">
    <location>
        <begin position="1"/>
        <end position="71"/>
    </location>
</feature>
<feature type="compositionally biased region" description="Polar residues" evidence="1">
    <location>
        <begin position="328"/>
        <end position="346"/>
    </location>
</feature>